<dbReference type="RefSeq" id="WP_090705727.1">
    <property type="nucleotide sequence ID" value="NZ_FNHH01000021.1"/>
</dbReference>
<keyword evidence="1" id="KW-0732">Signal</keyword>
<organism evidence="3 4">
    <name type="scientific">Daejeonella rubra</name>
    <dbReference type="NCBI Taxonomy" id="990371"/>
    <lineage>
        <taxon>Bacteria</taxon>
        <taxon>Pseudomonadati</taxon>
        <taxon>Bacteroidota</taxon>
        <taxon>Sphingobacteriia</taxon>
        <taxon>Sphingobacteriales</taxon>
        <taxon>Sphingobacteriaceae</taxon>
        <taxon>Daejeonella</taxon>
    </lineage>
</organism>
<evidence type="ECO:0000256" key="1">
    <source>
        <dbReference type="SAM" id="SignalP"/>
    </source>
</evidence>
<evidence type="ECO:0000313" key="3">
    <source>
        <dbReference type="EMBL" id="SDM71825.1"/>
    </source>
</evidence>
<feature type="domain" description="DUF5777" evidence="2">
    <location>
        <begin position="46"/>
        <end position="291"/>
    </location>
</feature>
<name>A0A1G9VJ48_9SPHI</name>
<dbReference type="InterPro" id="IPR045916">
    <property type="entry name" value="DUF5777"/>
</dbReference>
<dbReference type="OrthoDB" id="1117410at2"/>
<feature type="signal peptide" evidence="1">
    <location>
        <begin position="1"/>
        <end position="23"/>
    </location>
</feature>
<accession>A0A1G9VJ48</accession>
<keyword evidence="4" id="KW-1185">Reference proteome</keyword>
<feature type="chain" id="PRO_5011529638" description="DUF5777 domain-containing protein" evidence="1">
    <location>
        <begin position="24"/>
        <end position="302"/>
    </location>
</feature>
<dbReference type="EMBL" id="FNHH01000021">
    <property type="protein sequence ID" value="SDM71825.1"/>
    <property type="molecule type" value="Genomic_DNA"/>
</dbReference>
<reference evidence="4" key="1">
    <citation type="submission" date="2016-10" db="EMBL/GenBank/DDBJ databases">
        <authorList>
            <person name="Varghese N."/>
            <person name="Submissions S."/>
        </authorList>
    </citation>
    <scope>NUCLEOTIDE SEQUENCE [LARGE SCALE GENOMIC DNA]</scope>
    <source>
        <strain evidence="4">DSM 24536</strain>
    </source>
</reference>
<dbReference type="Proteomes" id="UP000199226">
    <property type="component" value="Unassembled WGS sequence"/>
</dbReference>
<protein>
    <recommendedName>
        <fullName evidence="2">DUF5777 domain-containing protein</fullName>
    </recommendedName>
</protein>
<proteinExistence type="predicted"/>
<dbReference type="Pfam" id="PF19089">
    <property type="entry name" value="DUF5777"/>
    <property type="match status" value="1"/>
</dbReference>
<evidence type="ECO:0000259" key="2">
    <source>
        <dbReference type="Pfam" id="PF19089"/>
    </source>
</evidence>
<sequence length="302" mass="34220">MKKFSSIIYVFILFMISWNTASAQDEDLLKLLGEEKPKREITKNAFKSTRVINSQSMEFLSPGTMDFIILHRFGQISEGMGNFFGLDQASMRMALDFGIMQNLMVGVGRSTYKKELDAFIKYAPIRQSTGLNNFPATIAISAGTTLNTLPWSDPSRKNYFTSRLAYYTQVIIGRKFNENFSLQLSPTMVHNNLVALQTMPNDVFASSLGGRVKVSKRMALTFDYTYIIHGVDKSMYKDPLSVGLDIETGGHVFQLHFSNSTGMNERAFITETTGSWDKAEIRFGFNLSRMFQIKKQKEVSKE</sequence>
<dbReference type="AlphaFoldDB" id="A0A1G9VJ48"/>
<evidence type="ECO:0000313" key="4">
    <source>
        <dbReference type="Proteomes" id="UP000199226"/>
    </source>
</evidence>
<dbReference type="STRING" id="990371.SAMN05421813_1212"/>
<gene>
    <name evidence="3" type="ORF">SAMN05421813_1212</name>
</gene>